<organism evidence="2 3">
    <name type="scientific">Sanguibacter gelidistatuariae</name>
    <dbReference type="NCBI Taxonomy" id="1814289"/>
    <lineage>
        <taxon>Bacteria</taxon>
        <taxon>Bacillati</taxon>
        <taxon>Actinomycetota</taxon>
        <taxon>Actinomycetes</taxon>
        <taxon>Micrococcales</taxon>
        <taxon>Sanguibacteraceae</taxon>
        <taxon>Sanguibacter</taxon>
    </lineage>
</organism>
<keyword evidence="1" id="KW-0732">Signal</keyword>
<dbReference type="OrthoDB" id="3568721at2"/>
<sequence>MSARTHRTHRALTVLGGLAVAAALGACSVSASVSGSIDQSDLETQVASTMDDLTGNSFPVECDGDLKAKVDGTQRCWRILDGLADQGVPEGSRLGIDVVVTSVEDGHAKFDIQADDKITAPN</sequence>
<proteinExistence type="predicted"/>
<keyword evidence="3" id="KW-1185">Reference proteome</keyword>
<feature type="signal peptide" evidence="1">
    <location>
        <begin position="1"/>
        <end position="31"/>
    </location>
</feature>
<dbReference type="Proteomes" id="UP000199039">
    <property type="component" value="Unassembled WGS sequence"/>
</dbReference>
<protein>
    <recommendedName>
        <fullName evidence="4">DUF4333 domain-containing protein</fullName>
    </recommendedName>
</protein>
<reference evidence="2 3" key="1">
    <citation type="submission" date="2016-09" db="EMBL/GenBank/DDBJ databases">
        <authorList>
            <person name="Capua I."/>
            <person name="De Benedictis P."/>
            <person name="Joannis T."/>
            <person name="Lombin L.H."/>
            <person name="Cattoli G."/>
        </authorList>
    </citation>
    <scope>NUCLEOTIDE SEQUENCE [LARGE SCALE GENOMIC DNA]</scope>
    <source>
        <strain evidence="2 3">ISLP-3</strain>
    </source>
</reference>
<evidence type="ECO:0000313" key="2">
    <source>
        <dbReference type="EMBL" id="SDB91314.1"/>
    </source>
</evidence>
<feature type="chain" id="PRO_5011477657" description="DUF4333 domain-containing protein" evidence="1">
    <location>
        <begin position="32"/>
        <end position="122"/>
    </location>
</feature>
<name>A0A1G6HAZ9_9MICO</name>
<evidence type="ECO:0000256" key="1">
    <source>
        <dbReference type="SAM" id="SignalP"/>
    </source>
</evidence>
<evidence type="ECO:0000313" key="3">
    <source>
        <dbReference type="Proteomes" id="UP000199039"/>
    </source>
</evidence>
<accession>A0A1G6HAZ9</accession>
<gene>
    <name evidence="2" type="ORF">SAMN05216410_0877</name>
</gene>
<dbReference type="PROSITE" id="PS51257">
    <property type="entry name" value="PROKAR_LIPOPROTEIN"/>
    <property type="match status" value="1"/>
</dbReference>
<dbReference type="EMBL" id="FMYH01000001">
    <property type="protein sequence ID" value="SDB91314.1"/>
    <property type="molecule type" value="Genomic_DNA"/>
</dbReference>
<dbReference type="RefSeq" id="WP_093181059.1">
    <property type="nucleotide sequence ID" value="NZ_FMYH01000001.1"/>
</dbReference>
<evidence type="ECO:0008006" key="4">
    <source>
        <dbReference type="Google" id="ProtNLM"/>
    </source>
</evidence>
<dbReference type="AlphaFoldDB" id="A0A1G6HAZ9"/>